<evidence type="ECO:0000256" key="1">
    <source>
        <dbReference type="SAM" id="MobiDB-lite"/>
    </source>
</evidence>
<feature type="region of interest" description="Disordered" evidence="1">
    <location>
        <begin position="54"/>
        <end position="100"/>
    </location>
</feature>
<feature type="compositionally biased region" description="Basic and acidic residues" evidence="1">
    <location>
        <begin position="61"/>
        <end position="72"/>
    </location>
</feature>
<dbReference type="SUPFAM" id="SSF51735">
    <property type="entry name" value="NAD(P)-binding Rossmann-fold domains"/>
    <property type="match status" value="1"/>
</dbReference>
<proteinExistence type="predicted"/>
<protein>
    <recommendedName>
        <fullName evidence="2">NmrA-like domain-containing protein</fullName>
    </recommendedName>
</protein>
<name>A0A7S2Y9A0_9STRA</name>
<evidence type="ECO:0000313" key="3">
    <source>
        <dbReference type="EMBL" id="CAD9961089.1"/>
    </source>
</evidence>
<evidence type="ECO:0000259" key="2">
    <source>
        <dbReference type="Pfam" id="PF05368"/>
    </source>
</evidence>
<dbReference type="AlphaFoldDB" id="A0A7S2Y9A0"/>
<gene>
    <name evidence="3" type="ORF">APAL1065_LOCUS9918</name>
</gene>
<dbReference type="Pfam" id="PF05368">
    <property type="entry name" value="NmrA"/>
    <property type="match status" value="1"/>
</dbReference>
<dbReference type="EMBL" id="HBHT01014912">
    <property type="protein sequence ID" value="CAD9961089.1"/>
    <property type="molecule type" value="Transcribed_RNA"/>
</dbReference>
<organism evidence="3">
    <name type="scientific">Entomoneis paludosa</name>
    <dbReference type="NCBI Taxonomy" id="265537"/>
    <lineage>
        <taxon>Eukaryota</taxon>
        <taxon>Sar</taxon>
        <taxon>Stramenopiles</taxon>
        <taxon>Ochrophyta</taxon>
        <taxon>Bacillariophyta</taxon>
        <taxon>Bacillariophyceae</taxon>
        <taxon>Bacillariophycidae</taxon>
        <taxon>Entomoneidaceae</taxon>
        <taxon>Entomoneis</taxon>
    </lineage>
</organism>
<reference evidence="3" key="1">
    <citation type="submission" date="2021-01" db="EMBL/GenBank/DDBJ databases">
        <authorList>
            <person name="Corre E."/>
            <person name="Pelletier E."/>
            <person name="Niang G."/>
            <person name="Scheremetjew M."/>
            <person name="Finn R."/>
            <person name="Kale V."/>
            <person name="Holt S."/>
            <person name="Cochrane G."/>
            <person name="Meng A."/>
            <person name="Brown T."/>
            <person name="Cohen L."/>
        </authorList>
    </citation>
    <scope>NUCLEOTIDE SEQUENCE</scope>
    <source>
        <strain evidence="3">CCMP125</strain>
    </source>
</reference>
<accession>A0A7S2Y9A0</accession>
<dbReference type="Gene3D" id="3.40.50.720">
    <property type="entry name" value="NAD(P)-binding Rossmann-like Domain"/>
    <property type="match status" value="1"/>
</dbReference>
<dbReference type="InterPro" id="IPR036291">
    <property type="entry name" value="NAD(P)-bd_dom_sf"/>
</dbReference>
<feature type="domain" description="NmrA-like" evidence="2">
    <location>
        <begin position="102"/>
        <end position="212"/>
    </location>
</feature>
<sequence length="287" mass="32031">MARRFEDKLALNAEIQDMGHSDDASVRDIPTTVRSSPRKSVAVNAQTTEWNVGMQQSDSGGKFREMWPEHLPRPPSMRRLRDDETVTTNPTEGGSGGSNMPKVIVFNANTYEGSSIVRVLASKGLKVVAVVRVFVNRNTKRLTKLKGVTVKVADLNNLDGVMAAAEGCSQAFLVTKYWERFESPIEENMAQVVLRASSQVGIKRLMLATFEDTADLRRRNRKSQLIPTVDGRIFPKFDGMKSIQRVALEVGISLQHLFASYFDDGEKKRSLILIRGSNERIVVQDGF</sequence>
<dbReference type="InterPro" id="IPR008030">
    <property type="entry name" value="NmrA-like"/>
</dbReference>